<keyword evidence="1" id="KW-1133">Transmembrane helix</keyword>
<evidence type="ECO:0000313" key="2">
    <source>
        <dbReference type="EMBL" id="THG35364.1"/>
    </source>
</evidence>
<accession>A0A4S4FXP7</accession>
<evidence type="ECO:0000313" key="3">
    <source>
        <dbReference type="Proteomes" id="UP000307380"/>
    </source>
</evidence>
<evidence type="ECO:0000256" key="1">
    <source>
        <dbReference type="SAM" id="Phobius"/>
    </source>
</evidence>
<sequence length="152" mass="16289">MPAYHERLWPSVWLFIATALVIPASILVLAPISLIAGVITAVVLYAGCVVGLLLAAPIVEVEDGTLHAAKASIATSLVGEVTSFSGDEAFKERGQRLDARAWLMLRPWVDPIVKVPVLDASDPAPYWIVSTRHPKELAAAINSSRRPVSGEN</sequence>
<proteinExistence type="predicted"/>
<dbReference type="AlphaFoldDB" id="A0A4S4FXP7"/>
<reference evidence="2 3" key="1">
    <citation type="submission" date="2019-04" db="EMBL/GenBank/DDBJ databases">
        <authorList>
            <person name="Jiang L."/>
        </authorList>
    </citation>
    <scope>NUCLEOTIDE SEQUENCE [LARGE SCALE GENOMIC DNA]</scope>
    <source>
        <strain evidence="2 3">YIM 131861</strain>
    </source>
</reference>
<gene>
    <name evidence="2" type="ORF">E6C70_04750</name>
</gene>
<dbReference type="OrthoDB" id="3217020at2"/>
<comment type="caution">
    <text evidence="2">The sequence shown here is derived from an EMBL/GenBank/DDBJ whole genome shotgun (WGS) entry which is preliminary data.</text>
</comment>
<protein>
    <submittedName>
        <fullName evidence="2">DUF3093 domain-containing protein</fullName>
    </submittedName>
</protein>
<organism evidence="2 3">
    <name type="scientific">Orlajensenia flava</name>
    <dbReference type="NCBI Taxonomy" id="2565934"/>
    <lineage>
        <taxon>Bacteria</taxon>
        <taxon>Bacillati</taxon>
        <taxon>Actinomycetota</taxon>
        <taxon>Actinomycetes</taxon>
        <taxon>Micrococcales</taxon>
        <taxon>Microbacteriaceae</taxon>
        <taxon>Orlajensenia</taxon>
    </lineage>
</organism>
<name>A0A4S4FXP7_9MICO</name>
<dbReference type="RefSeq" id="WP_136422707.1">
    <property type="nucleotide sequence ID" value="NZ_SSSN01000003.1"/>
</dbReference>
<dbReference type="EMBL" id="SSSN01000003">
    <property type="protein sequence ID" value="THG35364.1"/>
    <property type="molecule type" value="Genomic_DNA"/>
</dbReference>
<dbReference type="InterPro" id="IPR021443">
    <property type="entry name" value="DUF3093"/>
</dbReference>
<dbReference type="Pfam" id="PF11292">
    <property type="entry name" value="DUF3093"/>
    <property type="match status" value="1"/>
</dbReference>
<keyword evidence="1" id="KW-0472">Membrane</keyword>
<dbReference type="Proteomes" id="UP000307380">
    <property type="component" value="Unassembled WGS sequence"/>
</dbReference>
<feature type="transmembrane region" description="Helical" evidence="1">
    <location>
        <begin position="38"/>
        <end position="59"/>
    </location>
</feature>
<feature type="transmembrane region" description="Helical" evidence="1">
    <location>
        <begin position="12"/>
        <end position="32"/>
    </location>
</feature>
<keyword evidence="1" id="KW-0812">Transmembrane</keyword>
<keyword evidence="3" id="KW-1185">Reference proteome</keyword>